<reference evidence="2" key="1">
    <citation type="submission" date="2019-04" db="EMBL/GenBank/DDBJ databases">
        <title>Sequencing of skin fungus with MAO and IRED activity.</title>
        <authorList>
            <person name="Marsaioli A.J."/>
            <person name="Bonatto J.M.C."/>
            <person name="Reis Junior O."/>
        </authorList>
    </citation>
    <scope>NUCLEOTIDE SEQUENCE</scope>
    <source>
        <strain evidence="2">28M1</strain>
    </source>
</reference>
<dbReference type="Proteomes" id="UP000758155">
    <property type="component" value="Unassembled WGS sequence"/>
</dbReference>
<evidence type="ECO:0000256" key="1">
    <source>
        <dbReference type="SAM" id="MobiDB-lite"/>
    </source>
</evidence>
<feature type="compositionally biased region" description="Polar residues" evidence="1">
    <location>
        <begin position="1007"/>
        <end position="1029"/>
    </location>
</feature>
<proteinExistence type="predicted"/>
<sequence>MRKKVTLGAMADGDVFNSPDVSRPSASLKPQKNEFARSVKRLGHTARGTAQRLHAIAYLRRSPSVVTELITEVYALAAILSGLEDDLLLESVSETTDQRPIWTSEHHKNLVRSIEECDDVLRTVSRAVRIADEEFRVLASSKKANDYVEHFKLDDGPQALETIVRCFHLVSKTRVMVRHTALSRIESLNDEEIQELLRLSQALQHPDLDAVWARKEEPFVSKQMQRFPITLRTSLTTPTKLLEEEEAAASTAPDQSLRPNTKLVLTPDCVLTVPPGKTKPGEVTFGKPSVIKPIPSSSSFADLQSGSPFAKYKHPVASLSGPRPPHLEAYMLRPTVQSTQSTSTLSYGDVPLQLSEEAIQAQLRSLGPDYSVMDELLNLHPQQLQLVLQRAALRHGEIVSIQHGRPMNLDTIMGCMQVKPAIYIISPTTALPLEGFGSSQTSLFTNDARFPATSGTAIVGKGLFDGAENDNPAPRPASTWLFPNLRPGTSNTAPAPSLAASPAGPGLFQSSRGPLMTVYNDFPGGAGSRGYYSSPEAYSRHLEEKGEVCTHVEPTECKGEFQHYQTITANKELHGPDKSLEEIRLADYWAGRRYDGTGKSLFAGFGGSSARPNPLFTPAGTSEAKWYPKPPNGDDVTFPPYRGRYGPTFAGFAVDNSMKEPSFTKISESSGFKNFAGSAVNNSGKAPLFTKSWPATSASGSGSDPVFRLPSSYGKPFGGLGTSMRPFEPPKAPEQDISRPGPSATTPSIPTGNASGDHGAQKEVTQPLFHGLGGGQHARFGPAVGAADPSDQSKWITHSQSFCKFKHQHGKLCRVSPEEAETIRRGPSSFAKPAVSSGFSKFADASSENPFAALKNKPLFGSLGAAPASGVDKTPFEQAVKGSSPTSPDTRQSPKDGHSGSIAQTTGQKPCVSFGCEICRPVIPQSDSSAKITTTRSMSGGLFGGSASRSNDSLFASNRNTPVSSPGLFGRAPLFGGVPTETKPQPVASTSNGGFFGRSALDPGRTHSSCLPSWSTSGQASIPTASSPFVDNPYRGDQTQNGCALFAQQSKPPPPPGGLFGNTGKNESALTSCNSDRPARTAQSSQALSQPLCGPSGISNTPASATSSTVSGQTAQTTSPSTVKSLFDTLDTTASKISLGNVGQPVQATVVAPGTRWSGSGFNASVVGTSSTLEGHQRQSAELEERKKEAMHAKTAAMRGPHDDAALAALISSAKPAPIDDVISALLSDDKSENEKEGWYRAGLATVSGLEDSTTVAKEEDASSPKGKKSEDAPNSL</sequence>
<dbReference type="OrthoDB" id="3797628at2759"/>
<organism evidence="2 3">
    <name type="scientific">Didymella heteroderae</name>
    <dbReference type="NCBI Taxonomy" id="1769908"/>
    <lineage>
        <taxon>Eukaryota</taxon>
        <taxon>Fungi</taxon>
        <taxon>Dikarya</taxon>
        <taxon>Ascomycota</taxon>
        <taxon>Pezizomycotina</taxon>
        <taxon>Dothideomycetes</taxon>
        <taxon>Pleosporomycetidae</taxon>
        <taxon>Pleosporales</taxon>
        <taxon>Pleosporineae</taxon>
        <taxon>Didymellaceae</taxon>
        <taxon>Didymella</taxon>
    </lineage>
</organism>
<feature type="compositionally biased region" description="Polar residues" evidence="1">
    <location>
        <begin position="1063"/>
        <end position="1089"/>
    </location>
</feature>
<dbReference type="AlphaFoldDB" id="A0A9P5C6Y5"/>
<feature type="region of interest" description="Disordered" evidence="1">
    <location>
        <begin position="1250"/>
        <end position="1277"/>
    </location>
</feature>
<feature type="region of interest" description="Disordered" evidence="1">
    <location>
        <begin position="875"/>
        <end position="906"/>
    </location>
</feature>
<feature type="compositionally biased region" description="Polar residues" evidence="1">
    <location>
        <begin position="881"/>
        <end position="891"/>
    </location>
</feature>
<evidence type="ECO:0000313" key="2">
    <source>
        <dbReference type="EMBL" id="KAF3048023.1"/>
    </source>
</evidence>
<feature type="region of interest" description="Disordered" evidence="1">
    <location>
        <begin position="466"/>
        <end position="486"/>
    </location>
</feature>
<feature type="region of interest" description="Disordered" evidence="1">
    <location>
        <begin position="1045"/>
        <end position="1120"/>
    </location>
</feature>
<accession>A0A9P5C6Y5</accession>
<feature type="compositionally biased region" description="Basic and acidic residues" evidence="1">
    <location>
        <begin position="1257"/>
        <end position="1277"/>
    </location>
</feature>
<dbReference type="EMBL" id="SWKV01000001">
    <property type="protein sequence ID" value="KAF3048023.1"/>
    <property type="molecule type" value="Genomic_DNA"/>
</dbReference>
<protein>
    <submittedName>
        <fullName evidence="2">Uncharacterized protein</fullName>
    </submittedName>
</protein>
<evidence type="ECO:0000313" key="3">
    <source>
        <dbReference type="Proteomes" id="UP000758155"/>
    </source>
</evidence>
<keyword evidence="3" id="KW-1185">Reference proteome</keyword>
<feature type="compositionally biased region" description="Polar residues" evidence="1">
    <location>
        <begin position="1097"/>
        <end position="1120"/>
    </location>
</feature>
<comment type="caution">
    <text evidence="2">The sequence shown here is derived from an EMBL/GenBank/DDBJ whole genome shotgun (WGS) entry which is preliminary data.</text>
</comment>
<feature type="region of interest" description="Disordered" evidence="1">
    <location>
        <begin position="718"/>
        <end position="759"/>
    </location>
</feature>
<feature type="compositionally biased region" description="Polar residues" evidence="1">
    <location>
        <begin position="743"/>
        <end position="754"/>
    </location>
</feature>
<feature type="region of interest" description="Disordered" evidence="1">
    <location>
        <begin position="1007"/>
        <end position="1030"/>
    </location>
</feature>
<gene>
    <name evidence="2" type="ORF">E8E12_007288</name>
</gene>
<name>A0A9P5C6Y5_9PLEO</name>